<dbReference type="Pfam" id="PF04034">
    <property type="entry name" value="Ribo_biogen_C"/>
    <property type="match status" value="1"/>
</dbReference>
<protein>
    <recommendedName>
        <fullName evidence="1">16S/18S rRNA aminocarboxypropyltransferase Tsr3 C-terminal domain-containing protein</fullName>
    </recommendedName>
</protein>
<accession>A0A5C5XKS1</accession>
<dbReference type="InterPro" id="IPR007177">
    <property type="entry name" value="Tsr3_C"/>
</dbReference>
<feature type="domain" description="16S/18S rRNA aminocarboxypropyltransferase Tsr3 C-terminal" evidence="1">
    <location>
        <begin position="61"/>
        <end position="152"/>
    </location>
</feature>
<evidence type="ECO:0000259" key="1">
    <source>
        <dbReference type="Pfam" id="PF04034"/>
    </source>
</evidence>
<evidence type="ECO:0000313" key="3">
    <source>
        <dbReference type="Proteomes" id="UP000316095"/>
    </source>
</evidence>
<keyword evidence="3" id="KW-1185">Reference proteome</keyword>
<dbReference type="AlphaFoldDB" id="A0A5C5XKS1"/>
<proteinExistence type="predicted"/>
<reference evidence="2 3" key="1">
    <citation type="submission" date="2019-02" db="EMBL/GenBank/DDBJ databases">
        <title>Deep-cultivation of Planctomycetes and their phenomic and genomic characterization uncovers novel biology.</title>
        <authorList>
            <person name="Wiegand S."/>
            <person name="Jogler M."/>
            <person name="Boedeker C."/>
            <person name="Pinto D."/>
            <person name="Vollmers J."/>
            <person name="Rivas-Marin E."/>
            <person name="Kohn T."/>
            <person name="Peeters S.H."/>
            <person name="Heuer A."/>
            <person name="Rast P."/>
            <person name="Oberbeckmann S."/>
            <person name="Bunk B."/>
            <person name="Jeske O."/>
            <person name="Meyerdierks A."/>
            <person name="Storesund J.E."/>
            <person name="Kallscheuer N."/>
            <person name="Luecker S."/>
            <person name="Lage O.M."/>
            <person name="Pohl T."/>
            <person name="Merkel B.J."/>
            <person name="Hornburger P."/>
            <person name="Mueller R.-W."/>
            <person name="Bruemmer F."/>
            <person name="Labrenz M."/>
            <person name="Spormann A.M."/>
            <person name="Op Den Camp H."/>
            <person name="Overmann J."/>
            <person name="Amann R."/>
            <person name="Jetten M.S.M."/>
            <person name="Mascher T."/>
            <person name="Medema M.H."/>
            <person name="Devos D.P."/>
            <person name="Kaster A.-K."/>
            <person name="Ovreas L."/>
            <person name="Rohde M."/>
            <person name="Galperin M.Y."/>
            <person name="Jogler C."/>
        </authorList>
    </citation>
    <scope>NUCLEOTIDE SEQUENCE [LARGE SCALE GENOMIC DNA]</scope>
    <source>
        <strain evidence="2 3">Pan54</strain>
    </source>
</reference>
<dbReference type="Proteomes" id="UP000316095">
    <property type="component" value="Unassembled WGS sequence"/>
</dbReference>
<name>A0A5C5XKS1_9PLAN</name>
<evidence type="ECO:0000313" key="2">
    <source>
        <dbReference type="EMBL" id="TWT63139.1"/>
    </source>
</evidence>
<comment type="caution">
    <text evidence="2">The sequence shown here is derived from an EMBL/GenBank/DDBJ whole genome shotgun (WGS) entry which is preliminary data.</text>
</comment>
<dbReference type="OrthoDB" id="267170at2"/>
<sequence length="154" mass="17754">MSLPSHPTIIVVHYKERRSKCTVEPLRHQPGFEFWKFPLKEPQALPNYIRLGIDGPPLSREDRKHGLLVLDATWKLASKMEAEFEDVPIRSLPVCQTAYPRNSKLFEDPSAGLATIEAIYVAYKILGYSLDGLLDEYRWQDEFLRINEDVLNAI</sequence>
<organism evidence="2 3">
    <name type="scientific">Rubinisphaera italica</name>
    <dbReference type="NCBI Taxonomy" id="2527969"/>
    <lineage>
        <taxon>Bacteria</taxon>
        <taxon>Pseudomonadati</taxon>
        <taxon>Planctomycetota</taxon>
        <taxon>Planctomycetia</taxon>
        <taxon>Planctomycetales</taxon>
        <taxon>Planctomycetaceae</taxon>
        <taxon>Rubinisphaera</taxon>
    </lineage>
</organism>
<dbReference type="EMBL" id="SJPG01000001">
    <property type="protein sequence ID" value="TWT63139.1"/>
    <property type="molecule type" value="Genomic_DNA"/>
</dbReference>
<gene>
    <name evidence="2" type="ORF">Pan54_38910</name>
</gene>
<dbReference type="RefSeq" id="WP_146504917.1">
    <property type="nucleotide sequence ID" value="NZ_SJPG01000001.1"/>
</dbReference>